<proteinExistence type="predicted"/>
<protein>
    <submittedName>
        <fullName evidence="1">Uncharacterized protein</fullName>
    </submittedName>
</protein>
<sequence>MLGQRKLLIDNRYAQILPLFRTVDRDLLAVNKNLARVLLYGARQNLHQRGFSRAVFPQQRVDFSAVCRKAYFI</sequence>
<evidence type="ECO:0000313" key="1">
    <source>
        <dbReference type="EMBL" id="MPN36537.1"/>
    </source>
</evidence>
<accession>A0A645HBX5</accession>
<dbReference type="EMBL" id="VSSQ01090719">
    <property type="protein sequence ID" value="MPN36537.1"/>
    <property type="molecule type" value="Genomic_DNA"/>
</dbReference>
<name>A0A645HBX5_9ZZZZ</name>
<gene>
    <name evidence="1" type="ORF">SDC9_184046</name>
</gene>
<reference evidence="1" key="1">
    <citation type="submission" date="2019-08" db="EMBL/GenBank/DDBJ databases">
        <authorList>
            <person name="Kucharzyk K."/>
            <person name="Murdoch R.W."/>
            <person name="Higgins S."/>
            <person name="Loffler F."/>
        </authorList>
    </citation>
    <scope>NUCLEOTIDE SEQUENCE</scope>
</reference>
<comment type="caution">
    <text evidence="1">The sequence shown here is derived from an EMBL/GenBank/DDBJ whole genome shotgun (WGS) entry which is preliminary data.</text>
</comment>
<dbReference type="AlphaFoldDB" id="A0A645HBX5"/>
<organism evidence="1">
    <name type="scientific">bioreactor metagenome</name>
    <dbReference type="NCBI Taxonomy" id="1076179"/>
    <lineage>
        <taxon>unclassified sequences</taxon>
        <taxon>metagenomes</taxon>
        <taxon>ecological metagenomes</taxon>
    </lineage>
</organism>